<dbReference type="EMBL" id="CP011974">
    <property type="protein sequence ID" value="AKO92962.1"/>
    <property type="molecule type" value="Genomic_DNA"/>
</dbReference>
<keyword evidence="4" id="KW-0472">Membrane</keyword>
<dbReference type="GO" id="GO:0016020">
    <property type="term" value="C:membrane"/>
    <property type="evidence" value="ECO:0007669"/>
    <property type="project" value="UniProtKB-SubCell"/>
</dbReference>
<dbReference type="GeneID" id="93701774"/>
<evidence type="ECO:0000256" key="2">
    <source>
        <dbReference type="ARBA" id="ARBA00022692"/>
    </source>
</evidence>
<reference evidence="6" key="2">
    <citation type="submission" date="2015-06" db="EMBL/GenBank/DDBJ databases">
        <title>Genome Sequence of Bacillus endophyticus and Analysis of its Companion Mechanism in the Ketogulonigenium vulgare-Bacillus strain Consortium.</title>
        <authorList>
            <person name="Jia N."/>
            <person name="Du J."/>
            <person name="Ding M.-Z."/>
            <person name="Gao F."/>
            <person name="Yuan Y.-J."/>
        </authorList>
    </citation>
    <scope>NUCLEOTIDE SEQUENCE [LARGE SCALE GENOMIC DNA]</scope>
    <source>
        <strain evidence="6">Hbe603</strain>
    </source>
</reference>
<dbReference type="PATRIC" id="fig|135735.6.peg.2801"/>
<dbReference type="KEGG" id="beo:BEH_13255"/>
<keyword evidence="2" id="KW-0812">Transmembrane</keyword>
<proteinExistence type="predicted"/>
<gene>
    <name evidence="5" type="ORF">BEH_13255</name>
</gene>
<name>A0A1X7EIE9_9BACI</name>
<evidence type="ECO:0000256" key="4">
    <source>
        <dbReference type="ARBA" id="ARBA00023136"/>
    </source>
</evidence>
<dbReference type="PANTHER" id="PTHR39157">
    <property type="entry name" value="INTEGRAL MEMBRANE PROTEIN-RELATED"/>
    <property type="match status" value="1"/>
</dbReference>
<dbReference type="Proteomes" id="UP000036202">
    <property type="component" value="Chromosome"/>
</dbReference>
<evidence type="ECO:0000313" key="5">
    <source>
        <dbReference type="EMBL" id="AKO92962.1"/>
    </source>
</evidence>
<evidence type="ECO:0000256" key="3">
    <source>
        <dbReference type="ARBA" id="ARBA00022989"/>
    </source>
</evidence>
<dbReference type="OrthoDB" id="26941at2"/>
<evidence type="ECO:0000313" key="6">
    <source>
        <dbReference type="Proteomes" id="UP000036202"/>
    </source>
</evidence>
<evidence type="ECO:0000256" key="1">
    <source>
        <dbReference type="ARBA" id="ARBA00004141"/>
    </source>
</evidence>
<accession>A0A1X7EIE9</accession>
<protein>
    <submittedName>
        <fullName evidence="5">Crp/Fnr family transcriptional regulator</fullName>
    </submittedName>
</protein>
<dbReference type="RefSeq" id="WP_040057437.1">
    <property type="nucleotide sequence ID" value="NZ_CP011974.1"/>
</dbReference>
<dbReference type="AlphaFoldDB" id="A0A1X7EIE9"/>
<dbReference type="InterPro" id="IPR032808">
    <property type="entry name" value="DoxX"/>
</dbReference>
<comment type="subcellular location">
    <subcellularLocation>
        <location evidence="1">Membrane</location>
        <topology evidence="1">Multi-pass membrane protein</topology>
    </subcellularLocation>
</comment>
<reference evidence="5 6" key="1">
    <citation type="journal article" date="2015" name="PLoS ONE">
        <title>Genome Sequence of Bacillus endophyticus and Analysis of Its Companion Mechanism in the Ketogulonigenium vulgare-Bacillus Strain Consortium.</title>
        <authorList>
            <person name="Jia N."/>
            <person name="Du J."/>
            <person name="Ding M.Z."/>
            <person name="Gao F."/>
            <person name="Yuan Y.J."/>
        </authorList>
    </citation>
    <scope>NUCLEOTIDE SEQUENCE [LARGE SCALE GENOMIC DNA]</scope>
    <source>
        <strain evidence="5 6">Hbe603</strain>
    </source>
</reference>
<accession>A0A0H4KFQ9</accession>
<sequence length="169" mass="18535">MIIDVLRRDKRVSILLAVLRVYLGYTWFMAGLGKITGGSFDTSGFIQGALAKTTGEQPAVQEWWGVFLQNIAVPNIELFNFLVPWGELLVGLGLLVGCFTKTAVFFGITMNFSYMFSGAISINPQLVLLSLFILVSAMNAGRYGVDGMIIPPLKEKLALNKPKEVKDIA</sequence>
<keyword evidence="6" id="KW-1185">Reference proteome</keyword>
<keyword evidence="3" id="KW-1133">Transmembrane helix</keyword>
<dbReference type="Pfam" id="PF07681">
    <property type="entry name" value="DoxX"/>
    <property type="match status" value="1"/>
</dbReference>
<organism evidence="5 6">
    <name type="scientific">Priestia filamentosa</name>
    <dbReference type="NCBI Taxonomy" id="1402861"/>
    <lineage>
        <taxon>Bacteria</taxon>
        <taxon>Bacillati</taxon>
        <taxon>Bacillota</taxon>
        <taxon>Bacilli</taxon>
        <taxon>Bacillales</taxon>
        <taxon>Bacillaceae</taxon>
        <taxon>Priestia</taxon>
    </lineage>
</organism>
<dbReference type="PANTHER" id="PTHR39157:SF1">
    <property type="entry name" value="DOXX FAMILY PROTEIN"/>
    <property type="match status" value="1"/>
</dbReference>